<protein>
    <submittedName>
        <fullName evidence="2">Oxidoreductase</fullName>
    </submittedName>
</protein>
<dbReference type="SUPFAM" id="SSF50129">
    <property type="entry name" value="GroES-like"/>
    <property type="match status" value="1"/>
</dbReference>
<dbReference type="InterPro" id="IPR052711">
    <property type="entry name" value="Zinc_ADH-like"/>
</dbReference>
<organism evidence="2">
    <name type="scientific">Pyricularia oryzae (strain Y34)</name>
    <name type="common">Rice blast fungus</name>
    <name type="synonym">Magnaporthe oryzae</name>
    <dbReference type="NCBI Taxonomy" id="1143189"/>
    <lineage>
        <taxon>Eukaryota</taxon>
        <taxon>Fungi</taxon>
        <taxon>Dikarya</taxon>
        <taxon>Ascomycota</taxon>
        <taxon>Pezizomycotina</taxon>
        <taxon>Sordariomycetes</taxon>
        <taxon>Sordariomycetidae</taxon>
        <taxon>Magnaporthales</taxon>
        <taxon>Pyriculariaceae</taxon>
        <taxon>Pyricularia</taxon>
    </lineage>
</organism>
<dbReference type="EMBL" id="JH793434">
    <property type="protein sequence ID" value="ELQ39983.1"/>
    <property type="molecule type" value="Genomic_DNA"/>
</dbReference>
<dbReference type="FunFam" id="3.40.50.720:FF:000481">
    <property type="entry name" value="Alcohol dehydrogenase, variant"/>
    <property type="match status" value="1"/>
</dbReference>
<evidence type="ECO:0000259" key="1">
    <source>
        <dbReference type="SMART" id="SM00829"/>
    </source>
</evidence>
<proteinExistence type="predicted"/>
<dbReference type="Gene3D" id="3.90.180.10">
    <property type="entry name" value="Medium-chain alcohol dehydrogenases, catalytic domain"/>
    <property type="match status" value="1"/>
</dbReference>
<sequence>MDCQPNLVQPLLLNNKVAHNTINLESLTPTVAFTSYTSASIMPLQLNVKKTEGGKPGKVYYPLELKEVPKPTPGPKQLLIRYHAAALNHRDLFIRQHLYPGISFDAPMLADGYATVVSGPAHLIGKAVLPTPSRGWRADQDGPEDLSKFAVCGSAITYEDAGTAREYAAIDADEVELAPEHLSPIEGAALPLVGLTAWRAVVVKAGISPTVNPLDPRKNVLITGIGGGVALAALQFAVNMNCRVWVTSGTADKIERAKQLGAEGGVNYRDADWDNQLAQMLPKVRPFLDAIIDGAGGDIVKRSLRVLKSGGIISSYGMTTGPKMDWVMQAVLKHIEIRGTTMGSRKDYRDMIEFVRKKEIKPVVSRVVKGLDNLEGIEGLFDDLIAGKQFGKLVVEIAPQDMNSKASKL</sequence>
<dbReference type="InterPro" id="IPR013154">
    <property type="entry name" value="ADH-like_N"/>
</dbReference>
<dbReference type="InterPro" id="IPR013149">
    <property type="entry name" value="ADH-like_C"/>
</dbReference>
<dbReference type="AlphaFoldDB" id="A0AA97PML9"/>
<dbReference type="SMART" id="SM00829">
    <property type="entry name" value="PKS_ER"/>
    <property type="match status" value="1"/>
</dbReference>
<dbReference type="PANTHER" id="PTHR45033">
    <property type="match status" value="1"/>
</dbReference>
<dbReference type="Pfam" id="PF08240">
    <property type="entry name" value="ADH_N"/>
    <property type="match status" value="1"/>
</dbReference>
<accession>A0AA97PML9</accession>
<evidence type="ECO:0000313" key="2">
    <source>
        <dbReference type="EMBL" id="ELQ39983.1"/>
    </source>
</evidence>
<dbReference type="Pfam" id="PF00107">
    <property type="entry name" value="ADH_zinc_N"/>
    <property type="match status" value="1"/>
</dbReference>
<gene>
    <name evidence="2" type="ORF">OOU_Y34scaffold00464g65</name>
</gene>
<dbReference type="PANTHER" id="PTHR45033:SF3">
    <property type="entry name" value="DEHYDROGENASE, PUTATIVE (AFU_ORTHOLOGUE AFUA_2G13270)-RELATED"/>
    <property type="match status" value="1"/>
</dbReference>
<feature type="domain" description="Enoyl reductase (ER)" evidence="1">
    <location>
        <begin position="54"/>
        <end position="395"/>
    </location>
</feature>
<dbReference type="InterPro" id="IPR036291">
    <property type="entry name" value="NAD(P)-bd_dom_sf"/>
</dbReference>
<dbReference type="InterPro" id="IPR020843">
    <property type="entry name" value="ER"/>
</dbReference>
<dbReference type="Gene3D" id="3.40.50.720">
    <property type="entry name" value="NAD(P)-binding Rossmann-like Domain"/>
    <property type="match status" value="1"/>
</dbReference>
<dbReference type="Proteomes" id="UP000011086">
    <property type="component" value="Unassembled WGS sequence"/>
</dbReference>
<dbReference type="InterPro" id="IPR011032">
    <property type="entry name" value="GroES-like_sf"/>
</dbReference>
<reference evidence="2" key="1">
    <citation type="journal article" date="2012" name="PLoS Genet.">
        <title>Comparative analysis of the genomes of two field isolates of the rice blast fungus Magnaporthe oryzae.</title>
        <authorList>
            <person name="Xue M."/>
            <person name="Yang J."/>
            <person name="Li Z."/>
            <person name="Hu S."/>
            <person name="Yao N."/>
            <person name="Dean R.A."/>
            <person name="Zhao W."/>
            <person name="Shen M."/>
            <person name="Zhang H."/>
            <person name="Li C."/>
            <person name="Liu L."/>
            <person name="Cao L."/>
            <person name="Xu X."/>
            <person name="Xing Y."/>
            <person name="Hsiang T."/>
            <person name="Zhang Z."/>
            <person name="Xu J.R."/>
            <person name="Peng Y.L."/>
        </authorList>
    </citation>
    <scope>NUCLEOTIDE SEQUENCE</scope>
    <source>
        <strain evidence="2">Y34</strain>
    </source>
</reference>
<dbReference type="SUPFAM" id="SSF51735">
    <property type="entry name" value="NAD(P)-binding Rossmann-fold domains"/>
    <property type="match status" value="1"/>
</dbReference>
<dbReference type="GO" id="GO:0016491">
    <property type="term" value="F:oxidoreductase activity"/>
    <property type="evidence" value="ECO:0007669"/>
    <property type="project" value="InterPro"/>
</dbReference>
<name>A0AA97PML9_PYRO3</name>